<dbReference type="Proteomes" id="UP000515154">
    <property type="component" value="Unplaced"/>
</dbReference>
<dbReference type="PANTHER" id="PTHR11108">
    <property type="entry name" value="FERROCHELATASE"/>
    <property type="match status" value="1"/>
</dbReference>
<name>A0A6P7U247_9MOLL</name>
<dbReference type="SUPFAM" id="SSF53800">
    <property type="entry name" value="Chelatase"/>
    <property type="match status" value="1"/>
</dbReference>
<evidence type="ECO:0000313" key="2">
    <source>
        <dbReference type="Proteomes" id="UP000515154"/>
    </source>
</evidence>
<dbReference type="AlphaFoldDB" id="A0A6P7U247"/>
<dbReference type="GO" id="GO:0004325">
    <property type="term" value="F:ferrochelatase activity"/>
    <property type="evidence" value="ECO:0007669"/>
    <property type="project" value="InterPro"/>
</dbReference>
<evidence type="ECO:0000313" key="3">
    <source>
        <dbReference type="RefSeq" id="XP_029655046.1"/>
    </source>
</evidence>
<comment type="similarity">
    <text evidence="1">Belongs to the ferrochelatase family.</text>
</comment>
<dbReference type="Gene3D" id="3.40.50.1400">
    <property type="match status" value="1"/>
</dbReference>
<sequence>MLLNMGGCETLEGISDYLTNIFTDPDVVQLPFSRQSLIFIPSNSVTGRLLAIRRKSTVVEYYKFLVDKLRDLIRDFESYDDKPPVILFTAHSIPLKWMVPSVNKMLTGLAKNGYQNIILAPIVFAADCSETLYELDILYRSLATKVVLDNFNEF</sequence>
<evidence type="ECO:0000256" key="1">
    <source>
        <dbReference type="RuleBase" id="RU004185"/>
    </source>
</evidence>
<organism evidence="2 3">
    <name type="scientific">Octopus sinensis</name>
    <name type="common">East Asian common octopus</name>
    <dbReference type="NCBI Taxonomy" id="2607531"/>
    <lineage>
        <taxon>Eukaryota</taxon>
        <taxon>Metazoa</taxon>
        <taxon>Spiralia</taxon>
        <taxon>Lophotrochozoa</taxon>
        <taxon>Mollusca</taxon>
        <taxon>Cephalopoda</taxon>
        <taxon>Coleoidea</taxon>
        <taxon>Octopodiformes</taxon>
        <taxon>Octopoda</taxon>
        <taxon>Incirrata</taxon>
        <taxon>Octopodidae</taxon>
        <taxon>Octopus</taxon>
    </lineage>
</organism>
<accession>A0A6P7U247</accession>
<dbReference type="RefSeq" id="XP_029655046.1">
    <property type="nucleotide sequence ID" value="XM_029799186.1"/>
</dbReference>
<gene>
    <name evidence="3" type="primary">LOC115228641</name>
</gene>
<keyword evidence="2" id="KW-1185">Reference proteome</keyword>
<dbReference type="PANTHER" id="PTHR11108:SF1">
    <property type="entry name" value="FERROCHELATASE, MITOCHONDRIAL"/>
    <property type="match status" value="1"/>
</dbReference>
<dbReference type="KEGG" id="osn:115228641"/>
<dbReference type="Pfam" id="PF00762">
    <property type="entry name" value="Ferrochelatase"/>
    <property type="match status" value="1"/>
</dbReference>
<reference evidence="3" key="1">
    <citation type="submission" date="2025-08" db="UniProtKB">
        <authorList>
            <consortium name="RefSeq"/>
        </authorList>
    </citation>
    <scope>IDENTIFICATION</scope>
</reference>
<dbReference type="GO" id="GO:0006783">
    <property type="term" value="P:heme biosynthetic process"/>
    <property type="evidence" value="ECO:0007669"/>
    <property type="project" value="InterPro"/>
</dbReference>
<dbReference type="InterPro" id="IPR001015">
    <property type="entry name" value="Ferrochelatase"/>
</dbReference>
<protein>
    <submittedName>
        <fullName evidence="3">Ferrochelatase-like</fullName>
    </submittedName>
</protein>
<proteinExistence type="inferred from homology"/>